<comment type="caution">
    <text evidence="1">The sequence shown here is derived from an EMBL/GenBank/DDBJ whole genome shotgun (WGS) entry which is preliminary data.</text>
</comment>
<dbReference type="RefSeq" id="WP_044301366.1">
    <property type="nucleotide sequence ID" value="NZ_CP036542.1"/>
</dbReference>
<name>A0A0I9S7A1_BACFG</name>
<protein>
    <submittedName>
        <fullName evidence="1">Uncharacterized protein</fullName>
    </submittedName>
</protein>
<dbReference type="AlphaFoldDB" id="A0A0I9S7A1"/>
<accession>A0A0I9S7A1</accession>
<gene>
    <name evidence="1" type="ORF">EE52_0216575</name>
</gene>
<reference evidence="1" key="1">
    <citation type="book" date="2014" name="THE 24TH EUROPEAN CONGRESS OF CLINICAL MICROBIOLOGY AND INFECTIOUS DISEASES" publisher="ECCMID 2014" city="Barcelona, Spain">
        <title>Identification of resistance genes in three multidrug-resistant Bacteroides fragilis isolates by whole genome sequencing.</title>
        <editorList>
            <person name="Unknown"/>
            <person name="A."/>
        </editorList>
        <authorList>
            <person name="Sydenham T.V."/>
            <person name="Hasman H."/>
            <person name="Wang M."/>
            <person name="Soki J."/>
            <person name="Nagy E."/>
            <person name="Justesen U.S."/>
        </authorList>
    </citation>
    <scope>NUCLEOTIDE SEQUENCE</scope>
    <source>
        <strain evidence="1">DCMOUH0018B</strain>
    </source>
</reference>
<organism evidence="1">
    <name type="scientific">Bacteroides fragilis</name>
    <dbReference type="NCBI Taxonomy" id="817"/>
    <lineage>
        <taxon>Bacteria</taxon>
        <taxon>Pseudomonadati</taxon>
        <taxon>Bacteroidota</taxon>
        <taxon>Bacteroidia</taxon>
        <taxon>Bacteroidales</taxon>
        <taxon>Bacteroidaceae</taxon>
        <taxon>Bacteroides</taxon>
    </lineage>
</organism>
<dbReference type="EMBL" id="JMZZ02000213">
    <property type="protein sequence ID" value="KFX73652.1"/>
    <property type="molecule type" value="Genomic_DNA"/>
</dbReference>
<reference evidence="1" key="2">
    <citation type="submission" date="2014-07" db="EMBL/GenBank/DDBJ databases">
        <title>Genetics and epidemiology of antimicrobial resistance in B. fragilis group.</title>
        <authorList>
            <person name="Sydenham T.V."/>
            <person name="Hasman H."/>
            <person name="Kemp M."/>
            <person name="Justesen U.S."/>
        </authorList>
    </citation>
    <scope>NUCLEOTIDE SEQUENCE [LARGE SCALE GENOMIC DNA]</scope>
    <source>
        <strain evidence="1">DCMOUH0018B</strain>
    </source>
</reference>
<proteinExistence type="predicted"/>
<evidence type="ECO:0000313" key="1">
    <source>
        <dbReference type="EMBL" id="KFX73652.1"/>
    </source>
</evidence>
<dbReference type="PATRIC" id="fig|817.53.peg.3419"/>
<sequence>MVKKSLKSVEQYLPSQAEVERYEMLEKLLTSIYNEMKEFSKKKPEELLNKFKVTNVNRVLVQIKEIMKNEPTNDFLDLLDEESLPSNSDSILIIGQFQAAMEQFRSKYYRAYSHAYGNNVWSTKESPKEF</sequence>